<accession>A0A845QWS1</accession>
<keyword evidence="2" id="KW-1185">Reference proteome</keyword>
<dbReference type="Proteomes" id="UP000467132">
    <property type="component" value="Unassembled WGS sequence"/>
</dbReference>
<name>A0A845QWS1_9CLOT</name>
<reference evidence="1 2" key="1">
    <citation type="submission" date="2018-08" db="EMBL/GenBank/DDBJ databases">
        <title>Murine metabolic-syndrome-specific gut microbial biobank.</title>
        <authorList>
            <person name="Liu C."/>
        </authorList>
    </citation>
    <scope>NUCLEOTIDE SEQUENCE [LARGE SCALE GENOMIC DNA]</scope>
    <source>
        <strain evidence="1 2">583</strain>
    </source>
</reference>
<dbReference type="GO" id="GO:0009143">
    <property type="term" value="P:nucleoside triphosphate catabolic process"/>
    <property type="evidence" value="ECO:0007669"/>
    <property type="project" value="InterPro"/>
</dbReference>
<comment type="caution">
    <text evidence="1">The sequence shown here is derived from an EMBL/GenBank/DDBJ whole genome shotgun (WGS) entry which is preliminary data.</text>
</comment>
<protein>
    <recommendedName>
        <fullName evidence="3">MazG-like family protein</fullName>
    </recommendedName>
</protein>
<evidence type="ECO:0000313" key="1">
    <source>
        <dbReference type="EMBL" id="NBI06560.1"/>
    </source>
</evidence>
<evidence type="ECO:0000313" key="2">
    <source>
        <dbReference type="Proteomes" id="UP000467132"/>
    </source>
</evidence>
<gene>
    <name evidence="1" type="ORF">D3Z33_06760</name>
</gene>
<dbReference type="OrthoDB" id="2381770at2"/>
<dbReference type="InterPro" id="IPR025984">
    <property type="entry name" value="DCTPP"/>
</dbReference>
<organism evidence="1 2">
    <name type="scientific">Senegalia massiliensis</name>
    <dbReference type="NCBI Taxonomy" id="1720316"/>
    <lineage>
        <taxon>Bacteria</taxon>
        <taxon>Bacillati</taxon>
        <taxon>Bacillota</taxon>
        <taxon>Clostridia</taxon>
        <taxon>Eubacteriales</taxon>
        <taxon>Clostridiaceae</taxon>
        <taxon>Senegalia</taxon>
    </lineage>
</organism>
<dbReference type="GO" id="GO:0047429">
    <property type="term" value="F:nucleoside triphosphate diphosphatase activity"/>
    <property type="evidence" value="ECO:0007669"/>
    <property type="project" value="InterPro"/>
</dbReference>
<dbReference type="Pfam" id="PF12643">
    <property type="entry name" value="MazG-like"/>
    <property type="match status" value="1"/>
</dbReference>
<sequence>MKYLGFKNDNIDITKNIRVIEWLKIEILNSVSLLFNLLYKGVKEGQEALLDCLANIILVTYLLGKRLGLSFEEIDNKVEKKVKLGIAENHKIENWYGDLNRFLDYFKKTRK</sequence>
<proteinExistence type="predicted"/>
<evidence type="ECO:0008006" key="3">
    <source>
        <dbReference type="Google" id="ProtNLM"/>
    </source>
</evidence>
<dbReference type="AlphaFoldDB" id="A0A845QWS1"/>
<dbReference type="EMBL" id="QXXA01000006">
    <property type="protein sequence ID" value="NBI06560.1"/>
    <property type="molecule type" value="Genomic_DNA"/>
</dbReference>